<gene>
    <name evidence="2" type="ORF">PIB30_076583</name>
</gene>
<dbReference type="Proteomes" id="UP001341840">
    <property type="component" value="Unassembled WGS sequence"/>
</dbReference>
<dbReference type="EMBL" id="JASCZI010212455">
    <property type="protein sequence ID" value="MED6199510.1"/>
    <property type="molecule type" value="Genomic_DNA"/>
</dbReference>
<evidence type="ECO:0000313" key="2">
    <source>
        <dbReference type="EMBL" id="MED6199510.1"/>
    </source>
</evidence>
<feature type="region of interest" description="Disordered" evidence="1">
    <location>
        <begin position="1"/>
        <end position="30"/>
    </location>
</feature>
<reference evidence="2 3" key="1">
    <citation type="journal article" date="2023" name="Plants (Basel)">
        <title>Bridging the Gap: Combining Genomics and Transcriptomics Approaches to Understand Stylosanthes scabra, an Orphan Legume from the Brazilian Caatinga.</title>
        <authorList>
            <person name="Ferreira-Neto J.R.C."/>
            <person name="da Silva M.D."/>
            <person name="Binneck E."/>
            <person name="de Melo N.F."/>
            <person name="da Silva R.H."/>
            <person name="de Melo A.L.T.M."/>
            <person name="Pandolfi V."/>
            <person name="Bustamante F.O."/>
            <person name="Brasileiro-Vidal A.C."/>
            <person name="Benko-Iseppon A.M."/>
        </authorList>
    </citation>
    <scope>NUCLEOTIDE SEQUENCE [LARGE SCALE GENOMIC DNA]</scope>
    <source>
        <tissue evidence="2">Leaves</tissue>
    </source>
</reference>
<evidence type="ECO:0000313" key="3">
    <source>
        <dbReference type="Proteomes" id="UP001341840"/>
    </source>
</evidence>
<accession>A0ABU6XQ86</accession>
<evidence type="ECO:0000256" key="1">
    <source>
        <dbReference type="SAM" id="MobiDB-lite"/>
    </source>
</evidence>
<feature type="region of interest" description="Disordered" evidence="1">
    <location>
        <begin position="147"/>
        <end position="215"/>
    </location>
</feature>
<name>A0ABU6XQ86_9FABA</name>
<comment type="caution">
    <text evidence="2">The sequence shown here is derived from an EMBL/GenBank/DDBJ whole genome shotgun (WGS) entry which is preliminary data.</text>
</comment>
<protein>
    <submittedName>
        <fullName evidence="2">Uncharacterized protein</fullName>
    </submittedName>
</protein>
<organism evidence="2 3">
    <name type="scientific">Stylosanthes scabra</name>
    <dbReference type="NCBI Taxonomy" id="79078"/>
    <lineage>
        <taxon>Eukaryota</taxon>
        <taxon>Viridiplantae</taxon>
        <taxon>Streptophyta</taxon>
        <taxon>Embryophyta</taxon>
        <taxon>Tracheophyta</taxon>
        <taxon>Spermatophyta</taxon>
        <taxon>Magnoliopsida</taxon>
        <taxon>eudicotyledons</taxon>
        <taxon>Gunneridae</taxon>
        <taxon>Pentapetalae</taxon>
        <taxon>rosids</taxon>
        <taxon>fabids</taxon>
        <taxon>Fabales</taxon>
        <taxon>Fabaceae</taxon>
        <taxon>Papilionoideae</taxon>
        <taxon>50 kb inversion clade</taxon>
        <taxon>dalbergioids sensu lato</taxon>
        <taxon>Dalbergieae</taxon>
        <taxon>Pterocarpus clade</taxon>
        <taxon>Stylosanthes</taxon>
    </lineage>
</organism>
<keyword evidence="3" id="KW-1185">Reference proteome</keyword>
<sequence length="215" mass="24395">MPQTKRAQPSSIGHHATITFSPRAPNVTLSHPHTNLAHSLTFGPRPKRGSNVTLTFPKTEPLTNPPLLTLLPCNVCQVPNVASPPPPQPSLILLPLRFTHVWPCSKHGVNMIPTYSMDKQTLKFGVGSVHCTHFFFFKLTWKTENHKRNHEETEEEEENREQRKLESSYKESKLIQGNIKVNMAKRDPRPHQRSKPKLTNLTTKSRLAHVANMAK</sequence>
<feature type="compositionally biased region" description="Polar residues" evidence="1">
    <location>
        <begin position="1"/>
        <end position="11"/>
    </location>
</feature>
<proteinExistence type="predicted"/>
<feature type="compositionally biased region" description="Basic and acidic residues" evidence="1">
    <location>
        <begin position="160"/>
        <end position="173"/>
    </location>
</feature>